<evidence type="ECO:0000256" key="4">
    <source>
        <dbReference type="ARBA" id="ARBA00012955"/>
    </source>
</evidence>
<dbReference type="PRINTS" id="PR00094">
    <property type="entry name" value="ADENYLTKNASE"/>
</dbReference>
<feature type="domain" description="Adenylate kinase active site lid" evidence="11">
    <location>
        <begin position="157"/>
        <end position="192"/>
    </location>
</feature>
<dbReference type="STRING" id="105231.A0A1Y1ICS1"/>
<organism evidence="12 13">
    <name type="scientific">Klebsormidium nitens</name>
    <name type="common">Green alga</name>
    <name type="synonym">Ulothrix nitens</name>
    <dbReference type="NCBI Taxonomy" id="105231"/>
    <lineage>
        <taxon>Eukaryota</taxon>
        <taxon>Viridiplantae</taxon>
        <taxon>Streptophyta</taxon>
        <taxon>Klebsormidiophyceae</taxon>
        <taxon>Klebsormidiales</taxon>
        <taxon>Klebsormidiaceae</taxon>
        <taxon>Klebsormidium</taxon>
    </lineage>
</organism>
<evidence type="ECO:0000256" key="7">
    <source>
        <dbReference type="ARBA" id="ARBA00022777"/>
    </source>
</evidence>
<keyword evidence="13" id="KW-1185">Reference proteome</keyword>
<proteinExistence type="inferred from homology"/>
<gene>
    <name evidence="12" type="ORF">KFL_003740030</name>
</gene>
<dbReference type="PROSITE" id="PS00113">
    <property type="entry name" value="ADENYLATE_KINASE"/>
    <property type="match status" value="1"/>
</dbReference>
<name>A0A1Y1ICS1_KLENI</name>
<evidence type="ECO:0000259" key="11">
    <source>
        <dbReference type="Pfam" id="PF05191"/>
    </source>
</evidence>
<dbReference type="NCBIfam" id="TIGR01351">
    <property type="entry name" value="adk"/>
    <property type="match status" value="1"/>
</dbReference>
<dbReference type="Pfam" id="PF00406">
    <property type="entry name" value="ADK"/>
    <property type="match status" value="1"/>
</dbReference>
<dbReference type="InterPro" id="IPR033690">
    <property type="entry name" value="Adenylat_kinase_CS"/>
</dbReference>
<comment type="catalytic activity">
    <reaction evidence="1">
        <text>AMP + ATP = 2 ADP</text>
        <dbReference type="Rhea" id="RHEA:12973"/>
        <dbReference type="ChEBI" id="CHEBI:30616"/>
        <dbReference type="ChEBI" id="CHEBI:456215"/>
        <dbReference type="ChEBI" id="CHEBI:456216"/>
        <dbReference type="EC" id="2.7.4.3"/>
    </reaction>
</comment>
<dbReference type="NCBIfam" id="NF001380">
    <property type="entry name" value="PRK00279.1-2"/>
    <property type="match status" value="1"/>
</dbReference>
<dbReference type="PANTHER" id="PTHR23359">
    <property type="entry name" value="NUCLEOTIDE KINASE"/>
    <property type="match status" value="1"/>
</dbReference>
<evidence type="ECO:0000256" key="2">
    <source>
        <dbReference type="ARBA" id="ARBA00003053"/>
    </source>
</evidence>
<dbReference type="AlphaFoldDB" id="A0A1Y1ICS1"/>
<evidence type="ECO:0000313" key="13">
    <source>
        <dbReference type="Proteomes" id="UP000054558"/>
    </source>
</evidence>
<dbReference type="GO" id="GO:0004017">
    <property type="term" value="F:AMP kinase activity"/>
    <property type="evidence" value="ECO:0000318"/>
    <property type="project" value="GO_Central"/>
</dbReference>
<evidence type="ECO:0000256" key="8">
    <source>
        <dbReference type="ARBA" id="ARBA00031517"/>
    </source>
</evidence>
<dbReference type="OMA" id="VYHEQTA"/>
<dbReference type="GO" id="GO:0005739">
    <property type="term" value="C:mitochondrion"/>
    <property type="evidence" value="ECO:0000318"/>
    <property type="project" value="GO_Central"/>
</dbReference>
<dbReference type="Proteomes" id="UP000054558">
    <property type="component" value="Unassembled WGS sequence"/>
</dbReference>
<reference evidence="12 13" key="1">
    <citation type="journal article" date="2014" name="Nat. Commun.">
        <title>Klebsormidium flaccidum genome reveals primary factors for plant terrestrial adaptation.</title>
        <authorList>
            <person name="Hori K."/>
            <person name="Maruyama F."/>
            <person name="Fujisawa T."/>
            <person name="Togashi T."/>
            <person name="Yamamoto N."/>
            <person name="Seo M."/>
            <person name="Sato S."/>
            <person name="Yamada T."/>
            <person name="Mori H."/>
            <person name="Tajima N."/>
            <person name="Moriyama T."/>
            <person name="Ikeuchi M."/>
            <person name="Watanabe M."/>
            <person name="Wada H."/>
            <person name="Kobayashi K."/>
            <person name="Saito M."/>
            <person name="Masuda T."/>
            <person name="Sasaki-Sekimoto Y."/>
            <person name="Mashiguchi K."/>
            <person name="Awai K."/>
            <person name="Shimojima M."/>
            <person name="Masuda S."/>
            <person name="Iwai M."/>
            <person name="Nobusawa T."/>
            <person name="Narise T."/>
            <person name="Kondo S."/>
            <person name="Saito H."/>
            <person name="Sato R."/>
            <person name="Murakawa M."/>
            <person name="Ihara Y."/>
            <person name="Oshima-Yamada Y."/>
            <person name="Ohtaka K."/>
            <person name="Satoh M."/>
            <person name="Sonobe K."/>
            <person name="Ishii M."/>
            <person name="Ohtani R."/>
            <person name="Kanamori-Sato M."/>
            <person name="Honoki R."/>
            <person name="Miyazaki D."/>
            <person name="Mochizuki H."/>
            <person name="Umetsu J."/>
            <person name="Higashi K."/>
            <person name="Shibata D."/>
            <person name="Kamiya Y."/>
            <person name="Sato N."/>
            <person name="Nakamura Y."/>
            <person name="Tabata S."/>
            <person name="Ida S."/>
            <person name="Kurokawa K."/>
            <person name="Ohta H."/>
        </authorList>
    </citation>
    <scope>NUCLEOTIDE SEQUENCE [LARGE SCALE GENOMIC DNA]</scope>
    <source>
        <strain evidence="12 13">NIES-2285</strain>
    </source>
</reference>
<dbReference type="EMBL" id="DF237323">
    <property type="protein sequence ID" value="GAQ87742.1"/>
    <property type="molecule type" value="Genomic_DNA"/>
</dbReference>
<dbReference type="Pfam" id="PF05191">
    <property type="entry name" value="ADK_lid"/>
    <property type="match status" value="1"/>
</dbReference>
<dbReference type="GO" id="GO:0005737">
    <property type="term" value="C:cytoplasm"/>
    <property type="evidence" value="ECO:0000318"/>
    <property type="project" value="GO_Central"/>
</dbReference>
<dbReference type="InterPro" id="IPR000850">
    <property type="entry name" value="Adenylat/UMP-CMP_kin"/>
</dbReference>
<dbReference type="GO" id="GO:0005524">
    <property type="term" value="F:ATP binding"/>
    <property type="evidence" value="ECO:0007669"/>
    <property type="project" value="InterPro"/>
</dbReference>
<dbReference type="InterPro" id="IPR007862">
    <property type="entry name" value="Adenylate_kinase_lid-dom"/>
</dbReference>
<protein>
    <recommendedName>
        <fullName evidence="4">adenylate kinase</fullName>
        <ecNumber evidence="4">2.7.4.3</ecNumber>
    </recommendedName>
    <alternativeName>
        <fullName evidence="8">ATP:AMP phosphotransferase</fullName>
    </alternativeName>
</protein>
<feature type="region of interest" description="Disordered" evidence="10">
    <location>
        <begin position="165"/>
        <end position="185"/>
    </location>
</feature>
<evidence type="ECO:0000313" key="12">
    <source>
        <dbReference type="EMBL" id="GAQ87742.1"/>
    </source>
</evidence>
<dbReference type="CDD" id="cd01428">
    <property type="entry name" value="ADK"/>
    <property type="match status" value="1"/>
</dbReference>
<sequence>MASAPDLADVPADTLFKEVLRRLKCSVKPEKRIILVGPPGCGKGTQSPIIKEEHCLCHLATGDMLRAAVKAQTPLGKQAKEAMDAGKLVSDDLVVGIIEEAIKRPSCSKGFILDGFPRTVVQAEKLDAMLAKDAAKVDKVLDFEVPDQVLVERVTGRWIHPDSGRSYHTKFAPPKVPGKDDITGEPLIQRKDDNAETLKSRLEAFHKQTQPVIDYYANKGVVSKLHAEKPPPDVTSEIQKALGS</sequence>
<dbReference type="Gene3D" id="3.40.50.300">
    <property type="entry name" value="P-loop containing nucleotide triphosphate hydrolases"/>
    <property type="match status" value="1"/>
</dbReference>
<keyword evidence="7 9" id="KW-0418">Kinase</keyword>
<dbReference type="SUPFAM" id="SSF52540">
    <property type="entry name" value="P-loop containing nucleoside triphosphate hydrolases"/>
    <property type="match status" value="1"/>
</dbReference>
<keyword evidence="6" id="KW-0547">Nucleotide-binding</keyword>
<dbReference type="NCBIfam" id="NF011100">
    <property type="entry name" value="PRK14527.1"/>
    <property type="match status" value="1"/>
</dbReference>
<keyword evidence="5 9" id="KW-0808">Transferase</keyword>
<evidence type="ECO:0000256" key="5">
    <source>
        <dbReference type="ARBA" id="ARBA00022679"/>
    </source>
</evidence>
<dbReference type="OrthoDB" id="439792at2759"/>
<evidence type="ECO:0000256" key="3">
    <source>
        <dbReference type="ARBA" id="ARBA00007220"/>
    </source>
</evidence>
<evidence type="ECO:0000256" key="9">
    <source>
        <dbReference type="RuleBase" id="RU003330"/>
    </source>
</evidence>
<dbReference type="EC" id="2.7.4.3" evidence="4"/>
<dbReference type="InterPro" id="IPR027417">
    <property type="entry name" value="P-loop_NTPase"/>
</dbReference>
<accession>A0A1Y1ICS1</accession>
<dbReference type="FunFam" id="3.40.50.300:FF:000106">
    <property type="entry name" value="Adenylate kinase mitochondrial"/>
    <property type="match status" value="1"/>
</dbReference>
<dbReference type="InterPro" id="IPR006259">
    <property type="entry name" value="Adenyl_kin_sub"/>
</dbReference>
<evidence type="ECO:0000256" key="6">
    <source>
        <dbReference type="ARBA" id="ARBA00022741"/>
    </source>
</evidence>
<comment type="similarity">
    <text evidence="3 9">Belongs to the adenylate kinase family.</text>
</comment>
<evidence type="ECO:0000256" key="10">
    <source>
        <dbReference type="SAM" id="MobiDB-lite"/>
    </source>
</evidence>
<dbReference type="HAMAP" id="MF_00235">
    <property type="entry name" value="Adenylate_kinase_Adk"/>
    <property type="match status" value="1"/>
</dbReference>
<dbReference type="NCBIfam" id="NF001381">
    <property type="entry name" value="PRK00279.1-3"/>
    <property type="match status" value="1"/>
</dbReference>
<comment type="function">
    <text evidence="2">Catalyzes the reversible transfer of the terminal phosphate group between ATP and AMP. Plays an important role in cellular energy homeostasis and in adenine nucleotide metabolism.</text>
</comment>
<evidence type="ECO:0000256" key="1">
    <source>
        <dbReference type="ARBA" id="ARBA00000582"/>
    </source>
</evidence>